<evidence type="ECO:0000313" key="2">
    <source>
        <dbReference type="EMBL" id="APW41203.1"/>
    </source>
</evidence>
<dbReference type="PANTHER" id="PTHR43102">
    <property type="entry name" value="SLR1143 PROTEIN"/>
    <property type="match status" value="1"/>
</dbReference>
<dbReference type="SUPFAM" id="SSF55781">
    <property type="entry name" value="GAF domain-like"/>
    <property type="match status" value="1"/>
</dbReference>
<dbReference type="InterPro" id="IPR003018">
    <property type="entry name" value="GAF"/>
</dbReference>
<evidence type="ECO:0000313" key="3">
    <source>
        <dbReference type="Proteomes" id="UP000186110"/>
    </source>
</evidence>
<evidence type="ECO:0000259" key="1">
    <source>
        <dbReference type="Pfam" id="PF01590"/>
    </source>
</evidence>
<dbReference type="Pfam" id="PF01590">
    <property type="entry name" value="GAF"/>
    <property type="match status" value="1"/>
</dbReference>
<gene>
    <name evidence="2" type="ORF">RS694_00675</name>
</gene>
<dbReference type="PANTHER" id="PTHR43102:SF2">
    <property type="entry name" value="GAF DOMAIN-CONTAINING PROTEIN"/>
    <property type="match status" value="1"/>
</dbReference>
<keyword evidence="3" id="KW-1185">Reference proteome</keyword>
<dbReference type="InterPro" id="IPR029016">
    <property type="entry name" value="GAF-like_dom_sf"/>
</dbReference>
<dbReference type="EMBL" id="CP019239">
    <property type="protein sequence ID" value="APW41203.1"/>
    <property type="molecule type" value="Genomic_DNA"/>
</dbReference>
<organism evidence="2 3">
    <name type="scientific">Rhodoferax saidenbachensis</name>
    <dbReference type="NCBI Taxonomy" id="1484693"/>
    <lineage>
        <taxon>Bacteria</taxon>
        <taxon>Pseudomonadati</taxon>
        <taxon>Pseudomonadota</taxon>
        <taxon>Betaproteobacteria</taxon>
        <taxon>Burkholderiales</taxon>
        <taxon>Comamonadaceae</taxon>
        <taxon>Rhodoferax</taxon>
    </lineage>
</organism>
<reference evidence="2 3" key="1">
    <citation type="submission" date="2017-01" db="EMBL/GenBank/DDBJ databases">
        <authorList>
            <person name="Mah S.A."/>
            <person name="Swanson W.J."/>
            <person name="Moy G.W."/>
            <person name="Vacquier V.D."/>
        </authorList>
    </citation>
    <scope>NUCLEOTIDE SEQUENCE [LARGE SCALE GENOMIC DNA]</scope>
    <source>
        <strain evidence="2 3">DSM 22694</strain>
    </source>
</reference>
<dbReference type="GO" id="GO:0016301">
    <property type="term" value="F:kinase activity"/>
    <property type="evidence" value="ECO:0007669"/>
    <property type="project" value="UniProtKB-KW"/>
</dbReference>
<feature type="domain" description="GAF" evidence="1">
    <location>
        <begin position="27"/>
        <end position="153"/>
    </location>
</feature>
<dbReference type="eggNOG" id="COG2203">
    <property type="taxonomic scope" value="Bacteria"/>
</dbReference>
<accession>A0A1P8K5B8</accession>
<dbReference type="STRING" id="1484693.RS694_00675"/>
<dbReference type="KEGG" id="rsb:RS694_00675"/>
<keyword evidence="2" id="KW-0418">Kinase</keyword>
<sequence>MIPAPIPSNEDDRLAALRELLILNTPPEQRFDRIVAFAAQEFDVPQALISLVDADRLWFKAKVGLDIEESTRSDSFCAHAILVDEPTVVLDARMDPRFADNPNVITGANIRFYAGAPLTLPSGQNVGTLCVFDQQPHEVDDVALAVLSVLRDLVVEELLRKKALA</sequence>
<name>A0A1P8K5B8_9BURK</name>
<keyword evidence="2" id="KW-0808">Transferase</keyword>
<dbReference type="Gene3D" id="3.30.450.40">
    <property type="match status" value="1"/>
</dbReference>
<dbReference type="Proteomes" id="UP000186110">
    <property type="component" value="Chromosome"/>
</dbReference>
<proteinExistence type="predicted"/>
<dbReference type="RefSeq" id="WP_051391731.1">
    <property type="nucleotide sequence ID" value="NZ_CP019239.1"/>
</dbReference>
<dbReference type="AlphaFoldDB" id="A0A1P8K5B8"/>
<protein>
    <submittedName>
        <fullName evidence="2">Histidine kinase</fullName>
    </submittedName>
</protein>